<dbReference type="CDD" id="cd11296">
    <property type="entry name" value="O-FucT_like"/>
    <property type="match status" value="1"/>
</dbReference>
<comment type="caution">
    <text evidence="1">The sequence shown here is derived from an EMBL/GenBank/DDBJ whole genome shotgun (WGS) entry which is preliminary data.</text>
</comment>
<dbReference type="AlphaFoldDB" id="A0AAD6UX01"/>
<evidence type="ECO:0000313" key="1">
    <source>
        <dbReference type="EMBL" id="KAJ7196469.1"/>
    </source>
</evidence>
<dbReference type="Gene3D" id="3.40.50.11350">
    <property type="match status" value="1"/>
</dbReference>
<gene>
    <name evidence="1" type="ORF">GGX14DRAFT_526712</name>
</gene>
<accession>A0AAD6UX01</accession>
<organism evidence="1 2">
    <name type="scientific">Mycena pura</name>
    <dbReference type="NCBI Taxonomy" id="153505"/>
    <lineage>
        <taxon>Eukaryota</taxon>
        <taxon>Fungi</taxon>
        <taxon>Dikarya</taxon>
        <taxon>Basidiomycota</taxon>
        <taxon>Agaricomycotina</taxon>
        <taxon>Agaricomycetes</taxon>
        <taxon>Agaricomycetidae</taxon>
        <taxon>Agaricales</taxon>
        <taxon>Marasmiineae</taxon>
        <taxon>Mycenaceae</taxon>
        <taxon>Mycena</taxon>
    </lineage>
</organism>
<protein>
    <submittedName>
        <fullName evidence="1">Uncharacterized protein</fullName>
    </submittedName>
</protein>
<name>A0AAD6UX01_9AGAR</name>
<evidence type="ECO:0000313" key="2">
    <source>
        <dbReference type="Proteomes" id="UP001219525"/>
    </source>
</evidence>
<dbReference type="Proteomes" id="UP001219525">
    <property type="component" value="Unassembled WGS sequence"/>
</dbReference>
<sequence>MSRRLLNTHLAYLANRGYVFVDYIARDHPPFPDTLPNGTRHMLHIPMNAFTSGPTGGGSWEADAYPWAPRAISQEWWDAACPEADVIEVSTPKVNEELNVTADTSGEERLLRWAEKLRDIEGRCVRVVDGTPFDFPFMGTDKMVSIWPSYGNSPTLKEYAWSALIARALARNFALLSPGDLPHELALALLQSTSTAPGAGSAAQPYPLAHFAPYRARAPPIRGLLGLHVRRGDYAGHCQGLAAWGSDYNAWNLLGRPDVRAAGHGPALPDHLDVPPGMSRQDAALAHCWPSVDAIVQRARAVRASSPVGHELGAVYLATNGEDEWVAELAGRLRAEGYALVSSSFDMQLAQDERAVAQAVDMAVLTAAQVFIGNGFSSLSSNVVQLRLAGGRDPETSRFW</sequence>
<dbReference type="EMBL" id="JARJCW010000083">
    <property type="protein sequence ID" value="KAJ7196469.1"/>
    <property type="molecule type" value="Genomic_DNA"/>
</dbReference>
<reference evidence="1" key="1">
    <citation type="submission" date="2023-03" db="EMBL/GenBank/DDBJ databases">
        <title>Massive genome expansion in bonnet fungi (Mycena s.s.) driven by repeated elements and novel gene families across ecological guilds.</title>
        <authorList>
            <consortium name="Lawrence Berkeley National Laboratory"/>
            <person name="Harder C.B."/>
            <person name="Miyauchi S."/>
            <person name="Viragh M."/>
            <person name="Kuo A."/>
            <person name="Thoen E."/>
            <person name="Andreopoulos B."/>
            <person name="Lu D."/>
            <person name="Skrede I."/>
            <person name="Drula E."/>
            <person name="Henrissat B."/>
            <person name="Morin E."/>
            <person name="Kohler A."/>
            <person name="Barry K."/>
            <person name="LaButti K."/>
            <person name="Morin E."/>
            <person name="Salamov A."/>
            <person name="Lipzen A."/>
            <person name="Mereny Z."/>
            <person name="Hegedus B."/>
            <person name="Baldrian P."/>
            <person name="Stursova M."/>
            <person name="Weitz H."/>
            <person name="Taylor A."/>
            <person name="Grigoriev I.V."/>
            <person name="Nagy L.G."/>
            <person name="Martin F."/>
            <person name="Kauserud H."/>
        </authorList>
    </citation>
    <scope>NUCLEOTIDE SEQUENCE</scope>
    <source>
        <strain evidence="1">9144</strain>
    </source>
</reference>
<keyword evidence="2" id="KW-1185">Reference proteome</keyword>
<proteinExistence type="predicted"/>